<dbReference type="InterPro" id="IPR048419">
    <property type="entry name" value="Topless_Znf"/>
</dbReference>
<comment type="caution">
    <text evidence="4">The sequence shown here is derived from an EMBL/GenBank/DDBJ whole genome shotgun (WGS) entry which is preliminary data.</text>
</comment>
<keyword evidence="2" id="KW-0677">Repeat</keyword>
<dbReference type="InterPro" id="IPR027728">
    <property type="entry name" value="Topless_fam"/>
</dbReference>
<evidence type="ECO:0000256" key="2">
    <source>
        <dbReference type="ARBA" id="ARBA00022737"/>
    </source>
</evidence>
<dbReference type="Pfam" id="PF21889">
    <property type="entry name" value="TPR1-like_2nd"/>
    <property type="match status" value="1"/>
</dbReference>
<name>A0AAP0RJJ1_LIQFO</name>
<reference evidence="4 5" key="1">
    <citation type="journal article" date="2024" name="Plant J.">
        <title>Genome sequences and population genomics reveal climatic adaptation and genomic divergence between two closely related sweetgum species.</title>
        <authorList>
            <person name="Xu W.Q."/>
            <person name="Ren C.Q."/>
            <person name="Zhang X.Y."/>
            <person name="Comes H.P."/>
            <person name="Liu X.H."/>
            <person name="Li Y.G."/>
            <person name="Kettle C.J."/>
            <person name="Jalonen R."/>
            <person name="Gaisberger H."/>
            <person name="Ma Y.Z."/>
            <person name="Qiu Y.X."/>
        </authorList>
    </citation>
    <scope>NUCLEOTIDE SEQUENCE [LARGE SCALE GENOMIC DNA]</scope>
    <source>
        <strain evidence="4">Hangzhou</strain>
    </source>
</reference>
<dbReference type="InterPro" id="IPR006595">
    <property type="entry name" value="CTLH_C"/>
</dbReference>
<dbReference type="InterPro" id="IPR054532">
    <property type="entry name" value="TPL_SMU1_LisH-like"/>
</dbReference>
<dbReference type="SMART" id="SM00668">
    <property type="entry name" value="CTLH"/>
    <property type="match status" value="1"/>
</dbReference>
<dbReference type="AlphaFoldDB" id="A0AAP0RJJ1"/>
<dbReference type="Proteomes" id="UP001415857">
    <property type="component" value="Unassembled WGS sequence"/>
</dbReference>
<dbReference type="PROSITE" id="PS50896">
    <property type="entry name" value="LISH"/>
    <property type="match status" value="1"/>
</dbReference>
<keyword evidence="1" id="KW-0853">WD repeat</keyword>
<dbReference type="PROSITE" id="PS50897">
    <property type="entry name" value="CTLH"/>
    <property type="match status" value="1"/>
</dbReference>
<dbReference type="InterPro" id="IPR006594">
    <property type="entry name" value="LisH"/>
</dbReference>
<dbReference type="Pfam" id="PF21359">
    <property type="entry name" value="zf_topless"/>
    <property type="match status" value="1"/>
</dbReference>
<evidence type="ECO:0000313" key="4">
    <source>
        <dbReference type="EMBL" id="KAK9279321.1"/>
    </source>
</evidence>
<keyword evidence="5" id="KW-1185">Reference proteome</keyword>
<gene>
    <name evidence="4" type="ORF">L1049_013000</name>
</gene>
<dbReference type="PANTHER" id="PTHR44083">
    <property type="entry name" value="TOPLESS-RELATED PROTEIN 1-RELATED"/>
    <property type="match status" value="1"/>
</dbReference>
<evidence type="ECO:0000313" key="5">
    <source>
        <dbReference type="Proteomes" id="UP001415857"/>
    </source>
</evidence>
<dbReference type="InterPro" id="IPR054080">
    <property type="entry name" value="TPR1-like_2nd"/>
</dbReference>
<evidence type="ECO:0000259" key="3">
    <source>
        <dbReference type="PROSITE" id="PS50897"/>
    </source>
</evidence>
<dbReference type="PANTHER" id="PTHR44083:SF30">
    <property type="entry name" value="TOPLESS-LIKE PROTEIN"/>
    <property type="match status" value="1"/>
</dbReference>
<protein>
    <recommendedName>
        <fullName evidence="3">CTLH domain-containing protein</fullName>
    </recommendedName>
</protein>
<dbReference type="GO" id="GO:0006355">
    <property type="term" value="P:regulation of DNA-templated transcription"/>
    <property type="evidence" value="ECO:0007669"/>
    <property type="project" value="InterPro"/>
</dbReference>
<feature type="domain" description="CTLH" evidence="3">
    <location>
        <begin position="33"/>
        <end position="91"/>
    </location>
</feature>
<evidence type="ECO:0000256" key="1">
    <source>
        <dbReference type="ARBA" id="ARBA00022574"/>
    </source>
</evidence>
<organism evidence="4 5">
    <name type="scientific">Liquidambar formosana</name>
    <name type="common">Formosan gum</name>
    <dbReference type="NCBI Taxonomy" id="63359"/>
    <lineage>
        <taxon>Eukaryota</taxon>
        <taxon>Viridiplantae</taxon>
        <taxon>Streptophyta</taxon>
        <taxon>Embryophyta</taxon>
        <taxon>Tracheophyta</taxon>
        <taxon>Spermatophyta</taxon>
        <taxon>Magnoliopsida</taxon>
        <taxon>eudicotyledons</taxon>
        <taxon>Gunneridae</taxon>
        <taxon>Pentapetalae</taxon>
        <taxon>Saxifragales</taxon>
        <taxon>Altingiaceae</taxon>
        <taxon>Liquidambar</taxon>
    </lineage>
</organism>
<accession>A0AAP0RJJ1</accession>
<sequence length="275" mass="31663">MSLTKDLVFLVLQFLDEENLQGTAHMLEHETGYFFDVKYFEDILLNGNWDEAERYLSGFTKVDDNRFSTKIYFEIRKQKFLEALDMHDHNKALDIFNKDLKVFRSDNEELFKEIAQLLILDDIREHPSLSIYGDTKSARRIMAHEVMKIVEANPLLYGKLHFPKIRNQRLRRLINQSLNWQHIRCTHPQPDPHIKTLFVDHVCQLGEHSDLQSFENNLPPSQDMPAIFPTSPASWTSSPSTVTHSVVSGAICLGAPTNPGGTFNSFNSTSSRDII</sequence>
<proteinExistence type="predicted"/>
<dbReference type="Pfam" id="PF17814">
    <property type="entry name" value="LisH_TPL"/>
    <property type="match status" value="1"/>
</dbReference>
<dbReference type="EMBL" id="JBBPBK010000008">
    <property type="protein sequence ID" value="KAK9279321.1"/>
    <property type="molecule type" value="Genomic_DNA"/>
</dbReference>